<organism evidence="2 3">
    <name type="scientific">Parelaphostrongylus tenuis</name>
    <name type="common">Meningeal worm</name>
    <dbReference type="NCBI Taxonomy" id="148309"/>
    <lineage>
        <taxon>Eukaryota</taxon>
        <taxon>Metazoa</taxon>
        <taxon>Ecdysozoa</taxon>
        <taxon>Nematoda</taxon>
        <taxon>Chromadorea</taxon>
        <taxon>Rhabditida</taxon>
        <taxon>Rhabditina</taxon>
        <taxon>Rhabditomorpha</taxon>
        <taxon>Strongyloidea</taxon>
        <taxon>Metastrongylidae</taxon>
        <taxon>Parelaphostrongylus</taxon>
    </lineage>
</organism>
<keyword evidence="1" id="KW-0472">Membrane</keyword>
<gene>
    <name evidence="2" type="ORF">KIN20_026818</name>
</gene>
<evidence type="ECO:0000256" key="1">
    <source>
        <dbReference type="SAM" id="Phobius"/>
    </source>
</evidence>
<sequence>MNLVRFLPNLGVNRLTNMMRLLINPLMILVVSITAVLGCAVIPSGQSRTRNFTVSGFTLPVSMAYSEMPNVRSTVPGIAANKGAAQAFVSRLVMHTVTDVLEGQARSALLPDAIISAIISQLTIQISYEPLQCNGASVNQPPAMPSKFPTPAPVLEGTITIHEDTQTSVLFSVIL</sequence>
<proteinExistence type="predicted"/>
<dbReference type="Proteomes" id="UP001196413">
    <property type="component" value="Unassembled WGS sequence"/>
</dbReference>
<dbReference type="EMBL" id="JAHQIW010005488">
    <property type="protein sequence ID" value="KAJ1366218.1"/>
    <property type="molecule type" value="Genomic_DNA"/>
</dbReference>
<keyword evidence="1" id="KW-0812">Transmembrane</keyword>
<accession>A0AAD5WDF7</accession>
<comment type="caution">
    <text evidence="2">The sequence shown here is derived from an EMBL/GenBank/DDBJ whole genome shotgun (WGS) entry which is preliminary data.</text>
</comment>
<dbReference type="AlphaFoldDB" id="A0AAD5WDF7"/>
<evidence type="ECO:0000313" key="3">
    <source>
        <dbReference type="Proteomes" id="UP001196413"/>
    </source>
</evidence>
<evidence type="ECO:0000313" key="2">
    <source>
        <dbReference type="EMBL" id="KAJ1366218.1"/>
    </source>
</evidence>
<feature type="transmembrane region" description="Helical" evidence="1">
    <location>
        <begin position="21"/>
        <end position="43"/>
    </location>
</feature>
<reference evidence="2" key="1">
    <citation type="submission" date="2021-06" db="EMBL/GenBank/DDBJ databases">
        <title>Parelaphostrongylus tenuis whole genome reference sequence.</title>
        <authorList>
            <person name="Garwood T.J."/>
            <person name="Larsen P.A."/>
            <person name="Fountain-Jones N.M."/>
            <person name="Garbe J.R."/>
            <person name="Macchietto M.G."/>
            <person name="Kania S.A."/>
            <person name="Gerhold R.W."/>
            <person name="Richards J.E."/>
            <person name="Wolf T.M."/>
        </authorList>
    </citation>
    <scope>NUCLEOTIDE SEQUENCE</scope>
    <source>
        <strain evidence="2">MNPRO001-30</strain>
        <tissue evidence="2">Meninges</tissue>
    </source>
</reference>
<name>A0AAD5WDF7_PARTN</name>
<keyword evidence="1" id="KW-1133">Transmembrane helix</keyword>
<protein>
    <submittedName>
        <fullName evidence="2">Uncharacterized protein</fullName>
    </submittedName>
</protein>
<keyword evidence="3" id="KW-1185">Reference proteome</keyword>